<dbReference type="AlphaFoldDB" id="A0A2A2ARN3"/>
<dbReference type="RefSeq" id="WP_095556750.1">
    <property type="nucleotide sequence ID" value="NZ_NSJD01000006.1"/>
</dbReference>
<reference evidence="3 4" key="1">
    <citation type="submission" date="2017-08" db="EMBL/GenBank/DDBJ databases">
        <title>WGS of Clinical strains of the CDC Group NO-1 linked to zoonotic infections in humans.</title>
        <authorList>
            <person name="Bernier A.-M."/>
            <person name="Bernard K."/>
        </authorList>
    </citation>
    <scope>NUCLEOTIDE SEQUENCE [LARGE SCALE GENOMIC DNA]</scope>
    <source>
        <strain evidence="3 4">NML79-0751</strain>
    </source>
</reference>
<evidence type="ECO:0008006" key="5">
    <source>
        <dbReference type="Google" id="ProtNLM"/>
    </source>
</evidence>
<feature type="coiled-coil region" evidence="1">
    <location>
        <begin position="313"/>
        <end position="383"/>
    </location>
</feature>
<feature type="compositionally biased region" description="Basic and acidic residues" evidence="2">
    <location>
        <begin position="798"/>
        <end position="811"/>
    </location>
</feature>
<protein>
    <recommendedName>
        <fullName evidence="5">ATP synthase</fullName>
    </recommendedName>
</protein>
<feature type="region of interest" description="Disordered" evidence="2">
    <location>
        <begin position="1124"/>
        <end position="1143"/>
    </location>
</feature>
<proteinExistence type="predicted"/>
<dbReference type="Proteomes" id="UP000218644">
    <property type="component" value="Unassembled WGS sequence"/>
</dbReference>
<gene>
    <name evidence="3" type="ORF">CK623_05845</name>
</gene>
<sequence>MRHESGYILQEMQLYNWGAFGGRHCMTVDAANTAILGATGSGKTTLIDALMTLLCANPRYNLASTGGHESDRDLAAYVRGVSSQGGGDEAHIARPGRSLSGIAARMVRVASGADHGGQASQSGDGDTDSDMDSDTVLLGALFWFDGSSSALSDMGRRWLFAQGPGHSLDAWLEEHHHGGARALGKLEKHSPGLRIFANKAPYLARLQSFFAVGTNAFTLLNRAAGLKQLNSIDEVFRELVLEDQSAFEQAQQVAASFDQLSAIHADMERARRQLASLLPLRELDRQEQAQHQALRQLERWHAALPGWFTQHGLQLWARHLDDLKSQRQRLEQRLAQAQQALEAAEQHFDAQAALYHQSGGGSIEQIEQNIALLQQERARRQEHWRQYRQMLRNLNLPDAAERPDATALTALQHQAQPALGHLQARIQALTEQAEQAIAQAHNAAQQLQALEQEQQAVRQRPGSNLPLPYQTFRAQLAAQLQRPEHELPFVAELVQVPDSEQAWRGAIERALGSQRLRILVPPQAMRAALQWVNQRHNRLHVRLLEAADAGPAPVFWADGFCRKLQLKPHASQAALRQLLHGIDRHCVADVQALHHTPHAMTQQGLMSGKAQHFDKQDHKRLQDDWMTGFDNRDRLAQLARQIEQALGQAQALRLAKDEAQAQQQQAQAQAALWQGLAALDFDSIDWPATEARLALAQQQLAALLAPDSDAAKAKARMQAAAQQRRQAGDELKALQIEEASLQAEAKRAGQQHQRYLRRQQEQGGQDGPDGPGLQDAAHGLDAAELSTLAAALPGGLPEPERERLDEQERHSQAGLQQRLDQARQHSSKLRASIEKQMQKAQQENLGALADHACELDEMPHFLACLRVLEEEALPEKIAAFQDYLNSTSEQGVNALLSGIDTQVSEIEERIEQLNATLRRVDFQPGRYLQLAPQPVTHPSLQAMHAALAMLRSEKLADDDGQRHYRALRAMVELLREHASNRRTRAAQALLDARYRLQFSAQVHAREDGRLIERFTGSQGGSGGEKESITSHVLTASLSYALCPPGRSRPVFGTIVLDEAFSKSSHAVAARIIQALREFGLHALFVTPNKELRLLRQHTRSAVLVHRRGAQAMLASLSWQELDAQRTRTHPPGGGADAPLPPPP</sequence>
<organism evidence="3 4">
    <name type="scientific">Vandammella animalimorsus</name>
    <dbReference type="NCBI Taxonomy" id="2029117"/>
    <lineage>
        <taxon>Bacteria</taxon>
        <taxon>Pseudomonadati</taxon>
        <taxon>Pseudomonadota</taxon>
        <taxon>Betaproteobacteria</taxon>
        <taxon>Burkholderiales</taxon>
        <taxon>Comamonadaceae</taxon>
        <taxon>Vandammella</taxon>
    </lineage>
</organism>
<keyword evidence="1" id="KW-0175">Coiled coil</keyword>
<name>A0A2A2ARN3_9BURK</name>
<feature type="region of interest" description="Disordered" evidence="2">
    <location>
        <begin position="793"/>
        <end position="831"/>
    </location>
</feature>
<feature type="region of interest" description="Disordered" evidence="2">
    <location>
        <begin position="112"/>
        <end position="131"/>
    </location>
</feature>
<dbReference type="SUPFAM" id="SSF52540">
    <property type="entry name" value="P-loop containing nucleoside triphosphate hydrolases"/>
    <property type="match status" value="1"/>
</dbReference>
<evidence type="ECO:0000256" key="2">
    <source>
        <dbReference type="SAM" id="MobiDB-lite"/>
    </source>
</evidence>
<evidence type="ECO:0000256" key="1">
    <source>
        <dbReference type="SAM" id="Coils"/>
    </source>
</evidence>
<evidence type="ECO:0000313" key="4">
    <source>
        <dbReference type="Proteomes" id="UP000218644"/>
    </source>
</evidence>
<dbReference type="InterPro" id="IPR027417">
    <property type="entry name" value="P-loop_NTPase"/>
</dbReference>
<dbReference type="Pfam" id="PF13555">
    <property type="entry name" value="AAA_29"/>
    <property type="match status" value="1"/>
</dbReference>
<feature type="coiled-coil region" evidence="1">
    <location>
        <begin position="635"/>
        <end position="669"/>
    </location>
</feature>
<evidence type="ECO:0000313" key="3">
    <source>
        <dbReference type="EMBL" id="PAT40388.1"/>
    </source>
</evidence>
<feature type="coiled-coil region" evidence="1">
    <location>
        <begin position="896"/>
        <end position="923"/>
    </location>
</feature>
<feature type="region of interest" description="Disordered" evidence="2">
    <location>
        <begin position="743"/>
        <end position="776"/>
    </location>
</feature>
<dbReference type="Gene3D" id="3.40.50.300">
    <property type="entry name" value="P-loop containing nucleotide triphosphate hydrolases"/>
    <property type="match status" value="1"/>
</dbReference>
<comment type="caution">
    <text evidence="3">The sequence shown here is derived from an EMBL/GenBank/DDBJ whole genome shotgun (WGS) entry which is preliminary data.</text>
</comment>
<feature type="coiled-coil region" evidence="1">
    <location>
        <begin position="419"/>
        <end position="460"/>
    </location>
</feature>
<dbReference type="EMBL" id="NSJD01000006">
    <property type="protein sequence ID" value="PAT40388.1"/>
    <property type="molecule type" value="Genomic_DNA"/>
</dbReference>
<dbReference type="Pfam" id="PF13558">
    <property type="entry name" value="SbcC_Walker_B"/>
    <property type="match status" value="1"/>
</dbReference>
<accession>A0A2A2ARN3</accession>